<dbReference type="InterPro" id="IPR036163">
    <property type="entry name" value="HMA_dom_sf"/>
</dbReference>
<gene>
    <name evidence="2" type="ORF">NF557_15095</name>
</gene>
<feature type="domain" description="HMA" evidence="1">
    <location>
        <begin position="1"/>
        <end position="70"/>
    </location>
</feature>
<dbReference type="RefSeq" id="WP_252620454.1">
    <property type="nucleotide sequence ID" value="NZ_CP099490.1"/>
</dbReference>
<evidence type="ECO:0000259" key="1">
    <source>
        <dbReference type="PROSITE" id="PS50846"/>
    </source>
</evidence>
<dbReference type="Pfam" id="PF00403">
    <property type="entry name" value="HMA"/>
    <property type="match status" value="1"/>
</dbReference>
<accession>A0ABY4YH20</accession>
<reference evidence="2" key="1">
    <citation type="submission" date="2022-06" db="EMBL/GenBank/DDBJ databases">
        <title>Ornithinimicrobium JY.X270.</title>
        <authorList>
            <person name="Huang Y."/>
        </authorList>
    </citation>
    <scope>NUCLEOTIDE SEQUENCE</scope>
    <source>
        <strain evidence="2">JY.X270</strain>
    </source>
</reference>
<protein>
    <submittedName>
        <fullName evidence="2">Heavy metal transport/detoxification protein</fullName>
    </submittedName>
</protein>
<name>A0ABY4YH20_9MICO</name>
<evidence type="ECO:0000313" key="3">
    <source>
        <dbReference type="Proteomes" id="UP001056535"/>
    </source>
</evidence>
<evidence type="ECO:0000313" key="2">
    <source>
        <dbReference type="EMBL" id="USQ75904.1"/>
    </source>
</evidence>
<keyword evidence="3" id="KW-1185">Reference proteome</keyword>
<dbReference type="SUPFAM" id="SSF55008">
    <property type="entry name" value="HMA, heavy metal-associated domain"/>
    <property type="match status" value="1"/>
</dbReference>
<dbReference type="EMBL" id="CP099490">
    <property type="protein sequence ID" value="USQ75904.1"/>
    <property type="molecule type" value="Genomic_DNA"/>
</dbReference>
<dbReference type="PROSITE" id="PS50846">
    <property type="entry name" value="HMA_2"/>
    <property type="match status" value="1"/>
</dbReference>
<dbReference type="Proteomes" id="UP001056535">
    <property type="component" value="Chromosome"/>
</dbReference>
<sequence length="75" mass="8036">MKTLITARLSTAPLDPSAIGRIVSAVGRLRSVDSVTVSVTDARVDVDFDPHAITVEELREVVMSLGYQVRGARVA</sequence>
<dbReference type="InterPro" id="IPR006121">
    <property type="entry name" value="HMA_dom"/>
</dbReference>
<organism evidence="2 3">
    <name type="scientific">Ornithinimicrobium cryptoxanthini</name>
    <dbReference type="NCBI Taxonomy" id="2934161"/>
    <lineage>
        <taxon>Bacteria</taxon>
        <taxon>Bacillati</taxon>
        <taxon>Actinomycetota</taxon>
        <taxon>Actinomycetes</taxon>
        <taxon>Micrococcales</taxon>
        <taxon>Ornithinimicrobiaceae</taxon>
        <taxon>Ornithinimicrobium</taxon>
    </lineage>
</organism>
<dbReference type="Gene3D" id="3.30.70.100">
    <property type="match status" value="1"/>
</dbReference>
<proteinExistence type="predicted"/>